<dbReference type="GO" id="GO:0005506">
    <property type="term" value="F:iron ion binding"/>
    <property type="evidence" value="ECO:0007669"/>
    <property type="project" value="InterPro"/>
</dbReference>
<comment type="pathway">
    <text evidence="3">Secondary metabolite biosynthesis; terpenoid biosynthesis.</text>
</comment>
<gene>
    <name evidence="15" type="ORF">FA13DRAFT_56824</name>
</gene>
<dbReference type="InterPro" id="IPR050121">
    <property type="entry name" value="Cytochrome_P450_monoxygenase"/>
</dbReference>
<dbReference type="Proteomes" id="UP000298030">
    <property type="component" value="Unassembled WGS sequence"/>
</dbReference>
<keyword evidence="12" id="KW-0472">Membrane</keyword>
<comment type="cofactor">
    <cofactor evidence="1 13">
        <name>heme</name>
        <dbReference type="ChEBI" id="CHEBI:30413"/>
    </cofactor>
</comment>
<evidence type="ECO:0000256" key="14">
    <source>
        <dbReference type="RuleBase" id="RU000461"/>
    </source>
</evidence>
<feature type="binding site" description="axial binding residue" evidence="13">
    <location>
        <position position="324"/>
    </location>
    <ligand>
        <name>heme</name>
        <dbReference type="ChEBI" id="CHEBI:30413"/>
    </ligand>
    <ligandPart>
        <name>Fe</name>
        <dbReference type="ChEBI" id="CHEBI:18248"/>
    </ligandPart>
</feature>
<sequence>MSWPDTLFPLQDISAAHTRFVKPVENYGALSIFGPNIIASEGAEWKKHRKVCAPAFSEPNNRLVWNETVRICDELYREVWKGQDRIEYDHVVSGFSLPIALLVLSAASFGRRASWKDDELLGAGKRYTFKEALGIASQNIALKTALPRWAFNLTDGLKERRESQGVERHDLFSSLLASCDEEGEDTFTEKDLMGDIFIFTLAGHETTAHALAFTLGLLALYPDEQDKLYEHITAVVPPGKSPTYEDMASLPRVLAVYYESMRLFPPGILSPFLYRKAPRWCFRSPDFTYNERYWDDPHEFWPDRFLGNWPRNAFLSFSSGPRACLGRRFFETEGVAILTTLLSKYKVSIKEEPQYAQETFEERKARVLKPKLSVSVAPSRLPIAFTRRDGS</sequence>
<evidence type="ECO:0000313" key="16">
    <source>
        <dbReference type="Proteomes" id="UP000298030"/>
    </source>
</evidence>
<evidence type="ECO:0000256" key="7">
    <source>
        <dbReference type="ARBA" id="ARBA00022723"/>
    </source>
</evidence>
<keyword evidence="11 14" id="KW-0503">Monooxygenase</keyword>
<evidence type="ECO:0000256" key="6">
    <source>
        <dbReference type="ARBA" id="ARBA00022692"/>
    </source>
</evidence>
<protein>
    <submittedName>
        <fullName evidence="15">Cytochrome P450</fullName>
    </submittedName>
</protein>
<evidence type="ECO:0000256" key="5">
    <source>
        <dbReference type="ARBA" id="ARBA00022617"/>
    </source>
</evidence>
<dbReference type="PRINTS" id="PR00463">
    <property type="entry name" value="EP450I"/>
</dbReference>
<comment type="caution">
    <text evidence="15">The sequence shown here is derived from an EMBL/GenBank/DDBJ whole genome shotgun (WGS) entry which is preliminary data.</text>
</comment>
<dbReference type="PANTHER" id="PTHR24305">
    <property type="entry name" value="CYTOCHROME P450"/>
    <property type="match status" value="1"/>
</dbReference>
<dbReference type="Gene3D" id="1.10.630.10">
    <property type="entry name" value="Cytochrome P450"/>
    <property type="match status" value="1"/>
</dbReference>
<dbReference type="PRINTS" id="PR00385">
    <property type="entry name" value="P450"/>
</dbReference>
<dbReference type="PROSITE" id="PS00086">
    <property type="entry name" value="CYTOCHROME_P450"/>
    <property type="match status" value="1"/>
</dbReference>
<dbReference type="GO" id="GO:0016705">
    <property type="term" value="F:oxidoreductase activity, acting on paired donors, with incorporation or reduction of molecular oxygen"/>
    <property type="evidence" value="ECO:0007669"/>
    <property type="project" value="InterPro"/>
</dbReference>
<dbReference type="STRING" id="71717.A0A4Y7U145"/>
<evidence type="ECO:0000256" key="11">
    <source>
        <dbReference type="ARBA" id="ARBA00023033"/>
    </source>
</evidence>
<dbReference type="InterPro" id="IPR017972">
    <property type="entry name" value="Cyt_P450_CS"/>
</dbReference>
<keyword evidence="16" id="KW-1185">Reference proteome</keyword>
<evidence type="ECO:0000313" key="15">
    <source>
        <dbReference type="EMBL" id="TEB40153.1"/>
    </source>
</evidence>
<accession>A0A4Y7U145</accession>
<dbReference type="SUPFAM" id="SSF48264">
    <property type="entry name" value="Cytochrome P450"/>
    <property type="match status" value="1"/>
</dbReference>
<keyword evidence="9 14" id="KW-0560">Oxidoreductase</keyword>
<dbReference type="PANTHER" id="PTHR24305:SF166">
    <property type="entry name" value="CYTOCHROME P450 12A4, MITOCHONDRIAL-RELATED"/>
    <property type="match status" value="1"/>
</dbReference>
<comment type="similarity">
    <text evidence="4 14">Belongs to the cytochrome P450 family.</text>
</comment>
<keyword evidence="7 13" id="KW-0479">Metal-binding</keyword>
<evidence type="ECO:0000256" key="8">
    <source>
        <dbReference type="ARBA" id="ARBA00022989"/>
    </source>
</evidence>
<evidence type="ECO:0000256" key="12">
    <source>
        <dbReference type="ARBA" id="ARBA00023136"/>
    </source>
</evidence>
<proteinExistence type="inferred from homology"/>
<keyword evidence="8" id="KW-1133">Transmembrane helix</keyword>
<comment type="subcellular location">
    <subcellularLocation>
        <location evidence="2">Membrane</location>
    </subcellularLocation>
</comment>
<dbReference type="OrthoDB" id="1470350at2759"/>
<dbReference type="InterPro" id="IPR036396">
    <property type="entry name" value="Cyt_P450_sf"/>
</dbReference>
<keyword evidence="6" id="KW-0812">Transmembrane</keyword>
<dbReference type="EMBL" id="QPFP01000001">
    <property type="protein sequence ID" value="TEB40153.1"/>
    <property type="molecule type" value="Genomic_DNA"/>
</dbReference>
<evidence type="ECO:0000256" key="13">
    <source>
        <dbReference type="PIRSR" id="PIRSR602401-1"/>
    </source>
</evidence>
<dbReference type="GO" id="GO:0004497">
    <property type="term" value="F:monooxygenase activity"/>
    <property type="evidence" value="ECO:0007669"/>
    <property type="project" value="UniProtKB-KW"/>
</dbReference>
<evidence type="ECO:0000256" key="4">
    <source>
        <dbReference type="ARBA" id="ARBA00010617"/>
    </source>
</evidence>
<keyword evidence="10 13" id="KW-0408">Iron</keyword>
<dbReference type="Pfam" id="PF00067">
    <property type="entry name" value="p450"/>
    <property type="match status" value="2"/>
</dbReference>
<evidence type="ECO:0000256" key="10">
    <source>
        <dbReference type="ARBA" id="ARBA00023004"/>
    </source>
</evidence>
<keyword evidence="5 13" id="KW-0349">Heme</keyword>
<dbReference type="AlphaFoldDB" id="A0A4Y7U145"/>
<reference evidence="15 16" key="1">
    <citation type="journal article" date="2019" name="Nat. Ecol. Evol.">
        <title>Megaphylogeny resolves global patterns of mushroom evolution.</title>
        <authorList>
            <person name="Varga T."/>
            <person name="Krizsan K."/>
            <person name="Foldi C."/>
            <person name="Dima B."/>
            <person name="Sanchez-Garcia M."/>
            <person name="Sanchez-Ramirez S."/>
            <person name="Szollosi G.J."/>
            <person name="Szarkandi J.G."/>
            <person name="Papp V."/>
            <person name="Albert L."/>
            <person name="Andreopoulos W."/>
            <person name="Angelini C."/>
            <person name="Antonin V."/>
            <person name="Barry K.W."/>
            <person name="Bougher N.L."/>
            <person name="Buchanan P."/>
            <person name="Buyck B."/>
            <person name="Bense V."/>
            <person name="Catcheside P."/>
            <person name="Chovatia M."/>
            <person name="Cooper J."/>
            <person name="Damon W."/>
            <person name="Desjardin D."/>
            <person name="Finy P."/>
            <person name="Geml J."/>
            <person name="Haridas S."/>
            <person name="Hughes K."/>
            <person name="Justo A."/>
            <person name="Karasinski D."/>
            <person name="Kautmanova I."/>
            <person name="Kiss B."/>
            <person name="Kocsube S."/>
            <person name="Kotiranta H."/>
            <person name="LaButti K.M."/>
            <person name="Lechner B.E."/>
            <person name="Liimatainen K."/>
            <person name="Lipzen A."/>
            <person name="Lukacs Z."/>
            <person name="Mihaltcheva S."/>
            <person name="Morgado L.N."/>
            <person name="Niskanen T."/>
            <person name="Noordeloos M.E."/>
            <person name="Ohm R.A."/>
            <person name="Ortiz-Santana B."/>
            <person name="Ovrebo C."/>
            <person name="Racz N."/>
            <person name="Riley R."/>
            <person name="Savchenko A."/>
            <person name="Shiryaev A."/>
            <person name="Soop K."/>
            <person name="Spirin V."/>
            <person name="Szebenyi C."/>
            <person name="Tomsovsky M."/>
            <person name="Tulloss R.E."/>
            <person name="Uehling J."/>
            <person name="Grigoriev I.V."/>
            <person name="Vagvolgyi C."/>
            <person name="Papp T."/>
            <person name="Martin F.M."/>
            <person name="Miettinen O."/>
            <person name="Hibbett D.S."/>
            <person name="Nagy L.G."/>
        </authorList>
    </citation>
    <scope>NUCLEOTIDE SEQUENCE [LARGE SCALE GENOMIC DNA]</scope>
    <source>
        <strain evidence="15 16">FP101781</strain>
    </source>
</reference>
<evidence type="ECO:0000256" key="2">
    <source>
        <dbReference type="ARBA" id="ARBA00004370"/>
    </source>
</evidence>
<dbReference type="GO" id="GO:0020037">
    <property type="term" value="F:heme binding"/>
    <property type="evidence" value="ECO:0007669"/>
    <property type="project" value="InterPro"/>
</dbReference>
<evidence type="ECO:0000256" key="1">
    <source>
        <dbReference type="ARBA" id="ARBA00001971"/>
    </source>
</evidence>
<organism evidence="15 16">
    <name type="scientific">Coprinellus micaceus</name>
    <name type="common">Glistening ink-cap mushroom</name>
    <name type="synonym">Coprinus micaceus</name>
    <dbReference type="NCBI Taxonomy" id="71717"/>
    <lineage>
        <taxon>Eukaryota</taxon>
        <taxon>Fungi</taxon>
        <taxon>Dikarya</taxon>
        <taxon>Basidiomycota</taxon>
        <taxon>Agaricomycotina</taxon>
        <taxon>Agaricomycetes</taxon>
        <taxon>Agaricomycetidae</taxon>
        <taxon>Agaricales</taxon>
        <taxon>Agaricineae</taxon>
        <taxon>Psathyrellaceae</taxon>
        <taxon>Coprinellus</taxon>
    </lineage>
</organism>
<dbReference type="InterPro" id="IPR001128">
    <property type="entry name" value="Cyt_P450"/>
</dbReference>
<dbReference type="InterPro" id="IPR002401">
    <property type="entry name" value="Cyt_P450_E_grp-I"/>
</dbReference>
<evidence type="ECO:0000256" key="9">
    <source>
        <dbReference type="ARBA" id="ARBA00023002"/>
    </source>
</evidence>
<name>A0A4Y7U145_COPMI</name>
<evidence type="ECO:0000256" key="3">
    <source>
        <dbReference type="ARBA" id="ARBA00004721"/>
    </source>
</evidence>
<dbReference type="GO" id="GO:0016020">
    <property type="term" value="C:membrane"/>
    <property type="evidence" value="ECO:0007669"/>
    <property type="project" value="UniProtKB-SubCell"/>
</dbReference>